<keyword evidence="3" id="KW-1185">Reference proteome</keyword>
<evidence type="ECO:0000259" key="1">
    <source>
        <dbReference type="Pfam" id="PF13383"/>
    </source>
</evidence>
<proteinExistence type="predicted"/>
<protein>
    <recommendedName>
        <fullName evidence="1">Methyltransferase domain-containing protein</fullName>
    </recommendedName>
</protein>
<feature type="domain" description="Methyltransferase" evidence="1">
    <location>
        <begin position="30"/>
        <end position="206"/>
    </location>
</feature>
<dbReference type="OMA" id="HNGRYMD"/>
<dbReference type="eggNOG" id="ENOG502QRD5">
    <property type="taxonomic scope" value="Eukaryota"/>
</dbReference>
<dbReference type="EMBL" id="GL732615">
    <property type="protein sequence ID" value="EFX70976.1"/>
    <property type="molecule type" value="Genomic_DNA"/>
</dbReference>
<dbReference type="InterPro" id="IPR026913">
    <property type="entry name" value="METTL24"/>
</dbReference>
<reference evidence="2 3" key="1">
    <citation type="journal article" date="2011" name="Science">
        <title>The ecoresponsive genome of Daphnia pulex.</title>
        <authorList>
            <person name="Colbourne J.K."/>
            <person name="Pfrender M.E."/>
            <person name="Gilbert D."/>
            <person name="Thomas W.K."/>
            <person name="Tucker A."/>
            <person name="Oakley T.H."/>
            <person name="Tokishita S."/>
            <person name="Aerts A."/>
            <person name="Arnold G.J."/>
            <person name="Basu M.K."/>
            <person name="Bauer D.J."/>
            <person name="Caceres C.E."/>
            <person name="Carmel L."/>
            <person name="Casola C."/>
            <person name="Choi J.H."/>
            <person name="Detter J.C."/>
            <person name="Dong Q."/>
            <person name="Dusheyko S."/>
            <person name="Eads B.D."/>
            <person name="Frohlich T."/>
            <person name="Geiler-Samerotte K.A."/>
            <person name="Gerlach D."/>
            <person name="Hatcher P."/>
            <person name="Jogdeo S."/>
            <person name="Krijgsveld J."/>
            <person name="Kriventseva E.V."/>
            <person name="Kultz D."/>
            <person name="Laforsch C."/>
            <person name="Lindquist E."/>
            <person name="Lopez J."/>
            <person name="Manak J.R."/>
            <person name="Muller J."/>
            <person name="Pangilinan J."/>
            <person name="Patwardhan R.P."/>
            <person name="Pitluck S."/>
            <person name="Pritham E.J."/>
            <person name="Rechtsteiner A."/>
            <person name="Rho M."/>
            <person name="Rogozin I.B."/>
            <person name="Sakarya O."/>
            <person name="Salamov A."/>
            <person name="Schaack S."/>
            <person name="Shapiro H."/>
            <person name="Shiga Y."/>
            <person name="Skalitzky C."/>
            <person name="Smith Z."/>
            <person name="Souvorov A."/>
            <person name="Sung W."/>
            <person name="Tang Z."/>
            <person name="Tsuchiya D."/>
            <person name="Tu H."/>
            <person name="Vos H."/>
            <person name="Wang M."/>
            <person name="Wolf Y.I."/>
            <person name="Yamagata H."/>
            <person name="Yamada T."/>
            <person name="Ye Y."/>
            <person name="Shaw J.R."/>
            <person name="Andrews J."/>
            <person name="Crease T.J."/>
            <person name="Tang H."/>
            <person name="Lucas S.M."/>
            <person name="Robertson H.M."/>
            <person name="Bork P."/>
            <person name="Koonin E.V."/>
            <person name="Zdobnov E.M."/>
            <person name="Grigoriev I.V."/>
            <person name="Lynch M."/>
            <person name="Boore J.L."/>
        </authorList>
    </citation>
    <scope>NUCLEOTIDE SEQUENCE [LARGE SCALE GENOMIC DNA]</scope>
</reference>
<dbReference type="InParanoid" id="E9HBB9"/>
<dbReference type="InterPro" id="IPR025714">
    <property type="entry name" value="Methyltranfer_dom"/>
</dbReference>
<dbReference type="Proteomes" id="UP000000305">
    <property type="component" value="Unassembled WGS sequence"/>
</dbReference>
<dbReference type="PANTHER" id="PTHR32026">
    <property type="entry name" value="METHYLTRANSFERASE-LIKE PROTEIN 24"/>
    <property type="match status" value="1"/>
</dbReference>
<name>E9HBB9_DAPPU</name>
<evidence type="ECO:0000313" key="3">
    <source>
        <dbReference type="Proteomes" id="UP000000305"/>
    </source>
</evidence>
<dbReference type="AlphaFoldDB" id="E9HBB9"/>
<dbReference type="Pfam" id="PF13383">
    <property type="entry name" value="Methyltransf_22"/>
    <property type="match status" value="1"/>
</dbReference>
<dbReference type="KEGG" id="dpx:DAPPUDRAFT_327649"/>
<dbReference type="HOGENOM" id="CLU_069223_1_0_1"/>
<sequence length="228" mass="26301">MNYFVWKNRSSCQLAHDFGGAMMNNPSGLDGQKTICIDPNITPRGNECLVYSFGINNEWSFDENMERYGCEVYSFDPSMGAEDHDHSAKIHFYSWGLGNRDEITDNHWKVFSLSSIYKNLTAKHGAKILDYLKIDIEFAEWDVLPQIMESGMLAKVRQLGVEIHLPGDEPIENYRAKAKILRSLELMGMVRFDSKYNPWYKGDFVQLKLQGSFGYEIAWYNSKLLHVS</sequence>
<dbReference type="OrthoDB" id="10006218at2759"/>
<dbReference type="PhylomeDB" id="E9HBB9"/>
<dbReference type="PANTHER" id="PTHR32026:SF10">
    <property type="entry name" value="METHYLTRANSFERASE-LIKE PROTEIN 24-RELATED"/>
    <property type="match status" value="1"/>
</dbReference>
<organism evidence="2 3">
    <name type="scientific">Daphnia pulex</name>
    <name type="common">Water flea</name>
    <dbReference type="NCBI Taxonomy" id="6669"/>
    <lineage>
        <taxon>Eukaryota</taxon>
        <taxon>Metazoa</taxon>
        <taxon>Ecdysozoa</taxon>
        <taxon>Arthropoda</taxon>
        <taxon>Crustacea</taxon>
        <taxon>Branchiopoda</taxon>
        <taxon>Diplostraca</taxon>
        <taxon>Cladocera</taxon>
        <taxon>Anomopoda</taxon>
        <taxon>Daphniidae</taxon>
        <taxon>Daphnia</taxon>
    </lineage>
</organism>
<accession>E9HBB9</accession>
<gene>
    <name evidence="2" type="ORF">DAPPUDRAFT_327649</name>
</gene>
<evidence type="ECO:0000313" key="2">
    <source>
        <dbReference type="EMBL" id="EFX70976.1"/>
    </source>
</evidence>